<keyword evidence="10" id="KW-0325">Glycoprotein</keyword>
<dbReference type="GO" id="GO:0006493">
    <property type="term" value="P:protein O-linked glycosylation"/>
    <property type="evidence" value="ECO:0007669"/>
    <property type="project" value="TreeGrafter"/>
</dbReference>
<dbReference type="Proteomes" id="UP000440578">
    <property type="component" value="Unassembled WGS sequence"/>
</dbReference>
<evidence type="ECO:0000256" key="2">
    <source>
        <dbReference type="ARBA" id="ARBA00008661"/>
    </source>
</evidence>
<keyword evidence="7" id="KW-1133">Transmembrane helix</keyword>
<dbReference type="AlphaFoldDB" id="A0A6A4VCV6"/>
<evidence type="ECO:0000256" key="8">
    <source>
        <dbReference type="ARBA" id="ARBA00023034"/>
    </source>
</evidence>
<evidence type="ECO:0000256" key="10">
    <source>
        <dbReference type="ARBA" id="ARBA00023180"/>
    </source>
</evidence>
<comment type="caution">
    <text evidence="12">The sequence shown here is derived from an EMBL/GenBank/DDBJ whole genome shotgun (WGS) entry which is preliminary data.</text>
</comment>
<dbReference type="GO" id="GO:0016758">
    <property type="term" value="F:hexosyltransferase activity"/>
    <property type="evidence" value="ECO:0007669"/>
    <property type="project" value="InterPro"/>
</dbReference>
<keyword evidence="9" id="KW-0472">Membrane</keyword>
<proteinExistence type="inferred from homology"/>
<protein>
    <recommendedName>
        <fullName evidence="11">Hexosyltransferase</fullName>
        <ecNumber evidence="11">2.4.1.-</ecNumber>
    </recommendedName>
</protein>
<comment type="similarity">
    <text evidence="2 11">Belongs to the glycosyltransferase 31 family.</text>
</comment>
<evidence type="ECO:0000256" key="7">
    <source>
        <dbReference type="ARBA" id="ARBA00022989"/>
    </source>
</evidence>
<dbReference type="GO" id="GO:0000139">
    <property type="term" value="C:Golgi membrane"/>
    <property type="evidence" value="ECO:0007669"/>
    <property type="project" value="UniProtKB-SubCell"/>
</dbReference>
<gene>
    <name evidence="12" type="primary">B3GALT5_4</name>
    <name evidence="12" type="ORF">FJT64_013428</name>
</gene>
<evidence type="ECO:0000256" key="3">
    <source>
        <dbReference type="ARBA" id="ARBA00022676"/>
    </source>
</evidence>
<keyword evidence="6" id="KW-0735">Signal-anchor</keyword>
<dbReference type="EC" id="2.4.1.-" evidence="11"/>
<evidence type="ECO:0000256" key="5">
    <source>
        <dbReference type="ARBA" id="ARBA00022692"/>
    </source>
</evidence>
<keyword evidence="8 11" id="KW-0333">Golgi apparatus</keyword>
<evidence type="ECO:0000256" key="4">
    <source>
        <dbReference type="ARBA" id="ARBA00022679"/>
    </source>
</evidence>
<evidence type="ECO:0000313" key="13">
    <source>
        <dbReference type="Proteomes" id="UP000440578"/>
    </source>
</evidence>
<evidence type="ECO:0000256" key="11">
    <source>
        <dbReference type="RuleBase" id="RU363063"/>
    </source>
</evidence>
<evidence type="ECO:0000256" key="6">
    <source>
        <dbReference type="ARBA" id="ARBA00022968"/>
    </source>
</evidence>
<dbReference type="FunFam" id="3.90.550.50:FF:000001">
    <property type="entry name" value="Hexosyltransferase"/>
    <property type="match status" value="1"/>
</dbReference>
<dbReference type="PANTHER" id="PTHR11214">
    <property type="entry name" value="BETA-1,3-N-ACETYLGLUCOSAMINYLTRANSFERASE"/>
    <property type="match status" value="1"/>
</dbReference>
<keyword evidence="4 12" id="KW-0808">Transferase</keyword>
<keyword evidence="3 11" id="KW-0328">Glycosyltransferase</keyword>
<evidence type="ECO:0000256" key="9">
    <source>
        <dbReference type="ARBA" id="ARBA00023136"/>
    </source>
</evidence>
<sequence>MAELEMVLASLWLEFRARVGTGRTRSLRVDGALLPRGGVPGEQPPADGPVLTRDYYEPGFKIPSGYLCADGGDGVQLVMMVQSRPSKAAVRRTLRRTWARPGIQRTDVVLAFLVARTNDSAVQESIEKEADIFGDIVQANFVDHYNNLTLKSLATLEWVDTFCPKAKFVLKADDDLFINFNNLMQFIEYHQDKRNIIYGNLVSSPKPERDPKSVFYVSEAIWDQPMFPRYMGGPMYLISTDAVCGIFQHLMKRPYLFIEDVAVTGIGAQGAGVGRRRAPEIYTYPVPSNNTCLFRALLGAHQIPTDDLVDIWRRVHDPDIACRKYSPTLWDHCIDVAEQAPLQDCIMALNTTAESA</sequence>
<comment type="subcellular location">
    <subcellularLocation>
        <location evidence="1 11">Golgi apparatus membrane</location>
        <topology evidence="1 11">Single-pass type II membrane protein</topology>
    </subcellularLocation>
</comment>
<reference evidence="12 13" key="1">
    <citation type="submission" date="2019-07" db="EMBL/GenBank/DDBJ databases">
        <title>Draft genome assembly of a fouling barnacle, Amphibalanus amphitrite (Darwin, 1854): The first reference genome for Thecostraca.</title>
        <authorList>
            <person name="Kim W."/>
        </authorList>
    </citation>
    <scope>NUCLEOTIDE SEQUENCE [LARGE SCALE GENOMIC DNA]</scope>
    <source>
        <strain evidence="12">SNU_AA5</strain>
        <tissue evidence="12">Soma without cirri and trophi</tissue>
    </source>
</reference>
<evidence type="ECO:0000313" key="12">
    <source>
        <dbReference type="EMBL" id="KAF0288172.1"/>
    </source>
</evidence>
<organism evidence="12 13">
    <name type="scientific">Amphibalanus amphitrite</name>
    <name type="common">Striped barnacle</name>
    <name type="synonym">Balanus amphitrite</name>
    <dbReference type="NCBI Taxonomy" id="1232801"/>
    <lineage>
        <taxon>Eukaryota</taxon>
        <taxon>Metazoa</taxon>
        <taxon>Ecdysozoa</taxon>
        <taxon>Arthropoda</taxon>
        <taxon>Crustacea</taxon>
        <taxon>Multicrustacea</taxon>
        <taxon>Cirripedia</taxon>
        <taxon>Thoracica</taxon>
        <taxon>Thoracicalcarea</taxon>
        <taxon>Balanomorpha</taxon>
        <taxon>Balanoidea</taxon>
        <taxon>Balanidae</taxon>
        <taxon>Amphibalaninae</taxon>
        <taxon>Amphibalanus</taxon>
    </lineage>
</organism>
<accession>A0A6A4VCV6</accession>
<dbReference type="InterPro" id="IPR002659">
    <property type="entry name" value="Glyco_trans_31"/>
</dbReference>
<dbReference type="Pfam" id="PF01762">
    <property type="entry name" value="Galactosyl_T"/>
    <property type="match status" value="1"/>
</dbReference>
<evidence type="ECO:0000256" key="1">
    <source>
        <dbReference type="ARBA" id="ARBA00004323"/>
    </source>
</evidence>
<dbReference type="OrthoDB" id="6374241at2759"/>
<dbReference type="PANTHER" id="PTHR11214:SF379">
    <property type="entry name" value="HEXOSYLTRANSFERASE-RELATED"/>
    <property type="match status" value="1"/>
</dbReference>
<dbReference type="Gene3D" id="3.90.550.50">
    <property type="match status" value="1"/>
</dbReference>
<dbReference type="EMBL" id="VIIS01002126">
    <property type="protein sequence ID" value="KAF0288172.1"/>
    <property type="molecule type" value="Genomic_DNA"/>
</dbReference>
<keyword evidence="13" id="KW-1185">Reference proteome</keyword>
<keyword evidence="5" id="KW-0812">Transmembrane</keyword>
<name>A0A6A4VCV6_AMPAM</name>